<dbReference type="InterPro" id="IPR023214">
    <property type="entry name" value="HAD_sf"/>
</dbReference>
<name>A0A914YCP7_9BILA</name>
<dbReference type="InterPro" id="IPR006439">
    <property type="entry name" value="HAD-SF_hydro_IA"/>
</dbReference>
<protein>
    <submittedName>
        <fullName evidence="2">Uncharacterized protein</fullName>
    </submittedName>
</protein>
<proteinExistence type="predicted"/>
<dbReference type="InterPro" id="IPR036412">
    <property type="entry name" value="HAD-like_sf"/>
</dbReference>
<dbReference type="Gene3D" id="1.10.150.240">
    <property type="entry name" value="Putative phosphatase, domain 2"/>
    <property type="match status" value="1"/>
</dbReference>
<dbReference type="PANTHER" id="PTHR18901:SF38">
    <property type="entry name" value="PSEUDOURIDINE-5'-PHOSPHATASE"/>
    <property type="match status" value="1"/>
</dbReference>
<dbReference type="Pfam" id="PF00702">
    <property type="entry name" value="Hydrolase"/>
    <property type="match status" value="1"/>
</dbReference>
<dbReference type="SUPFAM" id="SSF56784">
    <property type="entry name" value="HAD-like"/>
    <property type="match status" value="1"/>
</dbReference>
<dbReference type="WBParaSite" id="PSU_v2.g15241.t1">
    <property type="protein sequence ID" value="PSU_v2.g15241.t1"/>
    <property type="gene ID" value="PSU_v2.g15241"/>
</dbReference>
<dbReference type="AlphaFoldDB" id="A0A914YCP7"/>
<organism evidence="1 2">
    <name type="scientific">Panagrolaimus superbus</name>
    <dbReference type="NCBI Taxonomy" id="310955"/>
    <lineage>
        <taxon>Eukaryota</taxon>
        <taxon>Metazoa</taxon>
        <taxon>Ecdysozoa</taxon>
        <taxon>Nematoda</taxon>
        <taxon>Chromadorea</taxon>
        <taxon>Rhabditida</taxon>
        <taxon>Tylenchina</taxon>
        <taxon>Panagrolaimomorpha</taxon>
        <taxon>Panagrolaimoidea</taxon>
        <taxon>Panagrolaimidae</taxon>
        <taxon>Panagrolaimus</taxon>
    </lineage>
</organism>
<accession>A0A914YCP7</accession>
<reference evidence="2" key="1">
    <citation type="submission" date="2022-11" db="UniProtKB">
        <authorList>
            <consortium name="WormBaseParasite"/>
        </authorList>
    </citation>
    <scope>IDENTIFICATION</scope>
</reference>
<dbReference type="NCBIfam" id="TIGR01509">
    <property type="entry name" value="HAD-SF-IA-v3"/>
    <property type="match status" value="1"/>
</dbReference>
<dbReference type="InterPro" id="IPR023198">
    <property type="entry name" value="PGP-like_dom2"/>
</dbReference>
<dbReference type="GO" id="GO:0016791">
    <property type="term" value="F:phosphatase activity"/>
    <property type="evidence" value="ECO:0007669"/>
    <property type="project" value="TreeGrafter"/>
</dbReference>
<dbReference type="Proteomes" id="UP000887577">
    <property type="component" value="Unplaced"/>
</dbReference>
<dbReference type="PANTHER" id="PTHR18901">
    <property type="entry name" value="2-DEOXYGLUCOSE-6-PHOSPHATE PHOSPHATASE 2"/>
    <property type="match status" value="1"/>
</dbReference>
<sequence length="238" mass="26905">MSSRHEITHVIFDYDGVIIDSEKTYSLANDTTLKTFGRSFNNTLKNGMMGRKKAEAVHWILQQTGIAEHVTVEQYDEIYDKQLNALLPNAPILPGAVKLIEYFRQHNFPLAICTGSNTEEFELKSRNTQTLLKNFDFFVLSGDDIEVKSGKPAPDAYLVTMKRFQNPPKMAANVLVFEDSINGVRSALAAGCQTVFIPQEEFKTHDWEERIADIKPLVAETLGSLEEFKPQKYGLPPF</sequence>
<evidence type="ECO:0000313" key="1">
    <source>
        <dbReference type="Proteomes" id="UP000887577"/>
    </source>
</evidence>
<evidence type="ECO:0000313" key="2">
    <source>
        <dbReference type="WBParaSite" id="PSU_v2.g15241.t1"/>
    </source>
</evidence>
<dbReference type="Gene3D" id="3.40.50.1000">
    <property type="entry name" value="HAD superfamily/HAD-like"/>
    <property type="match status" value="1"/>
</dbReference>
<keyword evidence="1" id="KW-1185">Reference proteome</keyword>
<dbReference type="SFLD" id="SFLDS00003">
    <property type="entry name" value="Haloacid_Dehalogenase"/>
    <property type="match status" value="1"/>
</dbReference>
<dbReference type="SFLD" id="SFLDG01129">
    <property type="entry name" value="C1.5:_HAD__Beta-PGM__Phosphata"/>
    <property type="match status" value="1"/>
</dbReference>